<reference evidence="1 2" key="1">
    <citation type="submission" date="2019-07" db="EMBL/GenBank/DDBJ databases">
        <title>Shewanella sp. YLB-06 whole genomic sequence.</title>
        <authorList>
            <person name="Yu L."/>
        </authorList>
    </citation>
    <scope>NUCLEOTIDE SEQUENCE [LARGE SCALE GENOMIC DNA]</scope>
    <source>
        <strain evidence="1 2">YLB-06</strain>
    </source>
</reference>
<accession>A0ABX5WZX8</accession>
<gene>
    <name evidence="1" type="ORF">FM037_17260</name>
</gene>
<dbReference type="Proteomes" id="UP000315947">
    <property type="component" value="Chromosome"/>
</dbReference>
<keyword evidence="2" id="KW-1185">Reference proteome</keyword>
<evidence type="ECO:0000313" key="1">
    <source>
        <dbReference type="EMBL" id="QDO84644.1"/>
    </source>
</evidence>
<evidence type="ECO:0000313" key="2">
    <source>
        <dbReference type="Proteomes" id="UP000315947"/>
    </source>
</evidence>
<proteinExistence type="predicted"/>
<protein>
    <submittedName>
        <fullName evidence="1">Uncharacterized protein</fullName>
    </submittedName>
</protein>
<sequence length="69" mass="7873">MNTEIEIKACDECGSNYKASSSEMMSLCPECSHYLYDYENCIHEFENGKCKKCLWDGSASKYVKNLKNG</sequence>
<dbReference type="EMBL" id="CP041614">
    <property type="protein sequence ID" value="QDO84644.1"/>
    <property type="molecule type" value="Genomic_DNA"/>
</dbReference>
<name>A0ABX5WZX8_9GAMM</name>
<organism evidence="1 2">
    <name type="scientific">Shewanella psychropiezotolerans</name>
    <dbReference type="NCBI Taxonomy" id="2593655"/>
    <lineage>
        <taxon>Bacteria</taxon>
        <taxon>Pseudomonadati</taxon>
        <taxon>Pseudomonadota</taxon>
        <taxon>Gammaproteobacteria</taxon>
        <taxon>Alteromonadales</taxon>
        <taxon>Shewanellaceae</taxon>
        <taxon>Shewanella</taxon>
    </lineage>
</organism>